<dbReference type="AlphaFoldDB" id="A0A5X8EA27"/>
<evidence type="ECO:0000313" key="2">
    <source>
        <dbReference type="EMBL" id="ECA9356653.1"/>
    </source>
</evidence>
<accession>A0A5X8EA27</accession>
<organism evidence="2">
    <name type="scientific">Salmonella anatum</name>
    <dbReference type="NCBI Taxonomy" id="58712"/>
    <lineage>
        <taxon>Bacteria</taxon>
        <taxon>Pseudomonadati</taxon>
        <taxon>Pseudomonadota</taxon>
        <taxon>Gammaproteobacteria</taxon>
        <taxon>Enterobacterales</taxon>
        <taxon>Enterobacteriaceae</taxon>
        <taxon>Salmonella</taxon>
    </lineage>
</organism>
<gene>
    <name evidence="2" type="ORF">ET894_16715</name>
</gene>
<reference evidence="2" key="1">
    <citation type="submission" date="2019-01" db="EMBL/GenBank/DDBJ databases">
        <authorList>
            <person name="Ashton P.M."/>
            <person name="Dallman T."/>
            <person name="Nair S."/>
            <person name="De Pinna E."/>
            <person name="Peters T."/>
            <person name="Grant K."/>
        </authorList>
    </citation>
    <scope>NUCLEOTIDE SEQUENCE</scope>
    <source>
        <strain evidence="2">623198</strain>
    </source>
</reference>
<comment type="caution">
    <text evidence="2">The sequence shown here is derived from an EMBL/GenBank/DDBJ whole genome shotgun (WGS) entry which is preliminary data.</text>
</comment>
<feature type="coiled-coil region" evidence="1">
    <location>
        <begin position="120"/>
        <end position="147"/>
    </location>
</feature>
<protein>
    <submittedName>
        <fullName evidence="2">Uncharacterized protein</fullName>
    </submittedName>
</protein>
<keyword evidence="1" id="KW-0175">Coiled coil</keyword>
<sequence>MSEKITLTVFKDSPHIWAGGLEDQELALWLIAKGNMLLGLQERERERNEARTRFISYQARLHFIQEYANLGLSRKECDPIRPLCRELVRYDTERPYEQNSRSQILYWQATQADPYLLPEMSGLREELARYDQRKAHLSEQVASLCEQKADG</sequence>
<proteinExistence type="predicted"/>
<name>A0A5X8EA27_SALAN</name>
<evidence type="ECO:0000256" key="1">
    <source>
        <dbReference type="SAM" id="Coils"/>
    </source>
</evidence>
<dbReference type="EMBL" id="AAHVYN010000008">
    <property type="protein sequence ID" value="ECA9356653.1"/>
    <property type="molecule type" value="Genomic_DNA"/>
</dbReference>